<evidence type="ECO:0000259" key="1">
    <source>
        <dbReference type="PROSITE" id="PS50995"/>
    </source>
</evidence>
<dbReference type="InterPro" id="IPR036388">
    <property type="entry name" value="WH-like_DNA-bd_sf"/>
</dbReference>
<dbReference type="PANTHER" id="PTHR33164:SF106">
    <property type="entry name" value="TRANSCRIPTIONAL REGULATORY PROTEIN"/>
    <property type="match status" value="1"/>
</dbReference>
<protein>
    <submittedName>
        <fullName evidence="2">DNA-binding transcriptional regulator, MarR family</fullName>
    </submittedName>
</protein>
<dbReference type="SUPFAM" id="SSF46785">
    <property type="entry name" value="Winged helix' DNA-binding domain"/>
    <property type="match status" value="1"/>
</dbReference>
<reference evidence="3" key="1">
    <citation type="submission" date="2016-11" db="EMBL/GenBank/DDBJ databases">
        <authorList>
            <person name="Varghese N."/>
            <person name="Submissions S."/>
        </authorList>
    </citation>
    <scope>NUCLEOTIDE SEQUENCE [LARGE SCALE GENOMIC DNA]</scope>
    <source>
        <strain evidence="3">DSM 44671</strain>
    </source>
</reference>
<dbReference type="PROSITE" id="PS50995">
    <property type="entry name" value="HTH_MARR_2"/>
    <property type="match status" value="1"/>
</dbReference>
<organism evidence="2 3">
    <name type="scientific">Amycolatopsis australiensis</name>
    <dbReference type="NCBI Taxonomy" id="546364"/>
    <lineage>
        <taxon>Bacteria</taxon>
        <taxon>Bacillati</taxon>
        <taxon>Actinomycetota</taxon>
        <taxon>Actinomycetes</taxon>
        <taxon>Pseudonocardiales</taxon>
        <taxon>Pseudonocardiaceae</taxon>
        <taxon>Amycolatopsis</taxon>
    </lineage>
</organism>
<dbReference type="InterPro" id="IPR036390">
    <property type="entry name" value="WH_DNA-bd_sf"/>
</dbReference>
<accession>A0A1K1SCI7</accession>
<name>A0A1K1SCI7_9PSEU</name>
<dbReference type="Pfam" id="PF12802">
    <property type="entry name" value="MarR_2"/>
    <property type="match status" value="1"/>
</dbReference>
<keyword evidence="3" id="KW-1185">Reference proteome</keyword>
<dbReference type="Proteomes" id="UP000182740">
    <property type="component" value="Unassembled WGS sequence"/>
</dbReference>
<dbReference type="SMART" id="SM00347">
    <property type="entry name" value="HTH_MARR"/>
    <property type="match status" value="1"/>
</dbReference>
<feature type="domain" description="HTH marR-type" evidence="1">
    <location>
        <begin position="11"/>
        <end position="147"/>
    </location>
</feature>
<dbReference type="STRING" id="546364.SAMN04489730_5311"/>
<evidence type="ECO:0000313" key="3">
    <source>
        <dbReference type="Proteomes" id="UP000182740"/>
    </source>
</evidence>
<dbReference type="InterPro" id="IPR000835">
    <property type="entry name" value="HTH_MarR-typ"/>
</dbReference>
<dbReference type="Gene3D" id="1.10.10.10">
    <property type="entry name" value="Winged helix-like DNA-binding domain superfamily/Winged helix DNA-binding domain"/>
    <property type="match status" value="1"/>
</dbReference>
<dbReference type="AlphaFoldDB" id="A0A1K1SCI7"/>
<dbReference type="GO" id="GO:0003700">
    <property type="term" value="F:DNA-binding transcription factor activity"/>
    <property type="evidence" value="ECO:0007669"/>
    <property type="project" value="InterPro"/>
</dbReference>
<gene>
    <name evidence="2" type="ORF">SAMN04489730_5311</name>
</gene>
<dbReference type="GO" id="GO:0003677">
    <property type="term" value="F:DNA binding"/>
    <property type="evidence" value="ECO:0007669"/>
    <property type="project" value="UniProtKB-KW"/>
</dbReference>
<dbReference type="GO" id="GO:0006950">
    <property type="term" value="P:response to stress"/>
    <property type="evidence" value="ECO:0007669"/>
    <property type="project" value="TreeGrafter"/>
</dbReference>
<dbReference type="PANTHER" id="PTHR33164">
    <property type="entry name" value="TRANSCRIPTIONAL REGULATOR, MARR FAMILY"/>
    <property type="match status" value="1"/>
</dbReference>
<dbReference type="InterPro" id="IPR039422">
    <property type="entry name" value="MarR/SlyA-like"/>
</dbReference>
<keyword evidence="2" id="KW-0238">DNA-binding</keyword>
<proteinExistence type="predicted"/>
<dbReference type="EMBL" id="FPJG01000006">
    <property type="protein sequence ID" value="SFW82022.1"/>
    <property type="molecule type" value="Genomic_DNA"/>
</dbReference>
<evidence type="ECO:0000313" key="2">
    <source>
        <dbReference type="EMBL" id="SFW82022.1"/>
    </source>
</evidence>
<sequence>MNDPGWTLPDQRELATAAALALPRFVGSTALFHASVAERMGVTPTELHCLHLLHGGVSDSPGELARHLGMSTGAFTRLLDRMERHRLAERVPDPADRRRLAVRPLPDRMAELAELYAPMARFVGERLARLDRRQLTALLEFLTDGTAAAERSTAQLPDVTQAITR</sequence>